<dbReference type="PANTHER" id="PTHR47953">
    <property type="entry name" value="OS08G0105600 PROTEIN"/>
    <property type="match status" value="1"/>
</dbReference>
<keyword evidence="9 14" id="KW-0560">Oxidoreductase</keyword>
<dbReference type="InterPro" id="IPR017972">
    <property type="entry name" value="Cyt_P450_CS"/>
</dbReference>
<organism evidence="15 16">
    <name type="scientific">Striga asiatica</name>
    <name type="common">Asiatic witchweed</name>
    <name type="synonym">Buchnera asiatica</name>
    <dbReference type="NCBI Taxonomy" id="4170"/>
    <lineage>
        <taxon>Eukaryota</taxon>
        <taxon>Viridiplantae</taxon>
        <taxon>Streptophyta</taxon>
        <taxon>Embryophyta</taxon>
        <taxon>Tracheophyta</taxon>
        <taxon>Spermatophyta</taxon>
        <taxon>Magnoliopsida</taxon>
        <taxon>eudicotyledons</taxon>
        <taxon>Gunneridae</taxon>
        <taxon>Pentapetalae</taxon>
        <taxon>asterids</taxon>
        <taxon>lamiids</taxon>
        <taxon>Lamiales</taxon>
        <taxon>Orobanchaceae</taxon>
        <taxon>Buchnereae</taxon>
        <taxon>Striga</taxon>
    </lineage>
</organism>
<comment type="caution">
    <text evidence="15">The sequence shown here is derived from an EMBL/GenBank/DDBJ whole genome shotgun (WGS) entry which is preliminary data.</text>
</comment>
<keyword evidence="4 13" id="KW-0349">Heme</keyword>
<keyword evidence="12" id="KW-0472">Membrane</keyword>
<keyword evidence="16" id="KW-1185">Reference proteome</keyword>
<evidence type="ECO:0000256" key="2">
    <source>
        <dbReference type="ARBA" id="ARBA00004606"/>
    </source>
</evidence>
<dbReference type="PRINTS" id="PR00463">
    <property type="entry name" value="EP450I"/>
</dbReference>
<dbReference type="PROSITE" id="PS00086">
    <property type="entry name" value="CYTOCHROME_P450"/>
    <property type="match status" value="1"/>
</dbReference>
<accession>A0A5A7QB90</accession>
<evidence type="ECO:0000256" key="14">
    <source>
        <dbReference type="RuleBase" id="RU000461"/>
    </source>
</evidence>
<dbReference type="InterPro" id="IPR001128">
    <property type="entry name" value="Cyt_P450"/>
</dbReference>
<proteinExistence type="inferred from homology"/>
<dbReference type="GO" id="GO:0016705">
    <property type="term" value="F:oxidoreductase activity, acting on paired donors, with incorporation or reduction of molecular oxygen"/>
    <property type="evidence" value="ECO:0007669"/>
    <property type="project" value="InterPro"/>
</dbReference>
<evidence type="ECO:0000256" key="6">
    <source>
        <dbReference type="ARBA" id="ARBA00022723"/>
    </source>
</evidence>
<evidence type="ECO:0000313" key="15">
    <source>
        <dbReference type="EMBL" id="GER42545.1"/>
    </source>
</evidence>
<dbReference type="EMBL" id="BKCP01006393">
    <property type="protein sequence ID" value="GER42545.1"/>
    <property type="molecule type" value="Genomic_DNA"/>
</dbReference>
<comment type="cofactor">
    <cofactor evidence="1 13">
        <name>heme</name>
        <dbReference type="ChEBI" id="CHEBI:30413"/>
    </cofactor>
</comment>
<dbReference type="AlphaFoldDB" id="A0A5A7QB90"/>
<dbReference type="GO" id="GO:0016020">
    <property type="term" value="C:membrane"/>
    <property type="evidence" value="ECO:0007669"/>
    <property type="project" value="UniProtKB-SubCell"/>
</dbReference>
<dbReference type="GO" id="GO:0005506">
    <property type="term" value="F:iron ion binding"/>
    <property type="evidence" value="ECO:0007669"/>
    <property type="project" value="InterPro"/>
</dbReference>
<keyword evidence="8" id="KW-1133">Transmembrane helix</keyword>
<gene>
    <name evidence="15" type="ORF">STAS_19347</name>
</gene>
<evidence type="ECO:0000256" key="8">
    <source>
        <dbReference type="ARBA" id="ARBA00022989"/>
    </source>
</evidence>
<keyword evidence="5" id="KW-0812">Transmembrane</keyword>
<dbReference type="GO" id="GO:0004497">
    <property type="term" value="F:monooxygenase activity"/>
    <property type="evidence" value="ECO:0007669"/>
    <property type="project" value="UniProtKB-KW"/>
</dbReference>
<feature type="binding site" description="axial binding residue" evidence="13">
    <location>
        <position position="342"/>
    </location>
    <ligand>
        <name>heme</name>
        <dbReference type="ChEBI" id="CHEBI:30413"/>
    </ligand>
    <ligandPart>
        <name>Fe</name>
        <dbReference type="ChEBI" id="CHEBI:18248"/>
    </ligandPart>
</feature>
<evidence type="ECO:0000256" key="4">
    <source>
        <dbReference type="ARBA" id="ARBA00022617"/>
    </source>
</evidence>
<evidence type="ECO:0000256" key="9">
    <source>
        <dbReference type="ARBA" id="ARBA00023002"/>
    </source>
</evidence>
<name>A0A5A7QB90_STRAF</name>
<dbReference type="InterPro" id="IPR002401">
    <property type="entry name" value="Cyt_P450_E_grp-I"/>
</dbReference>
<keyword evidence="6 13" id="KW-0479">Metal-binding</keyword>
<keyword evidence="7" id="KW-0735">Signal-anchor</keyword>
<feature type="non-terminal residue" evidence="15">
    <location>
        <position position="1"/>
    </location>
</feature>
<reference evidence="16" key="1">
    <citation type="journal article" date="2019" name="Curr. Biol.">
        <title>Genome Sequence of Striga asiatica Provides Insight into the Evolution of Plant Parasitism.</title>
        <authorList>
            <person name="Yoshida S."/>
            <person name="Kim S."/>
            <person name="Wafula E.K."/>
            <person name="Tanskanen J."/>
            <person name="Kim Y.M."/>
            <person name="Honaas L."/>
            <person name="Yang Z."/>
            <person name="Spallek T."/>
            <person name="Conn C.E."/>
            <person name="Ichihashi Y."/>
            <person name="Cheong K."/>
            <person name="Cui S."/>
            <person name="Der J.P."/>
            <person name="Gundlach H."/>
            <person name="Jiao Y."/>
            <person name="Hori C."/>
            <person name="Ishida J.K."/>
            <person name="Kasahara H."/>
            <person name="Kiba T."/>
            <person name="Kim M.S."/>
            <person name="Koo N."/>
            <person name="Laohavisit A."/>
            <person name="Lee Y.H."/>
            <person name="Lumba S."/>
            <person name="McCourt P."/>
            <person name="Mortimer J.C."/>
            <person name="Mutuku J.M."/>
            <person name="Nomura T."/>
            <person name="Sasaki-Sekimoto Y."/>
            <person name="Seto Y."/>
            <person name="Wang Y."/>
            <person name="Wakatake T."/>
            <person name="Sakakibara H."/>
            <person name="Demura T."/>
            <person name="Yamaguchi S."/>
            <person name="Yoneyama K."/>
            <person name="Manabe R.I."/>
            <person name="Nelson D.C."/>
            <person name="Schulman A.H."/>
            <person name="Timko M.P."/>
            <person name="dePamphilis C.W."/>
            <person name="Choi D."/>
            <person name="Shirasu K."/>
        </authorList>
    </citation>
    <scope>NUCLEOTIDE SEQUENCE [LARGE SCALE GENOMIC DNA]</scope>
    <source>
        <strain evidence="16">cv. UVA1</strain>
    </source>
</reference>
<evidence type="ECO:0000256" key="3">
    <source>
        <dbReference type="ARBA" id="ARBA00010617"/>
    </source>
</evidence>
<protein>
    <submittedName>
        <fullName evidence="15">Cytochrome P450</fullName>
    </submittedName>
</protein>
<evidence type="ECO:0000256" key="10">
    <source>
        <dbReference type="ARBA" id="ARBA00023004"/>
    </source>
</evidence>
<evidence type="ECO:0000256" key="7">
    <source>
        <dbReference type="ARBA" id="ARBA00022968"/>
    </source>
</evidence>
<dbReference type="InterPro" id="IPR036396">
    <property type="entry name" value="Cyt_P450_sf"/>
</dbReference>
<dbReference type="PRINTS" id="PR00385">
    <property type="entry name" value="P450"/>
</dbReference>
<dbReference type="Proteomes" id="UP000325081">
    <property type="component" value="Unassembled WGS sequence"/>
</dbReference>
<comment type="similarity">
    <text evidence="3 14">Belongs to the cytochrome P450 family.</text>
</comment>
<evidence type="ECO:0000256" key="12">
    <source>
        <dbReference type="ARBA" id="ARBA00023136"/>
    </source>
</evidence>
<sequence length="401" mass="45988">PSLISSEIGCYGNTDLAFAPYGDYWKMIRRICTKELLSAPRVLSIRPIRQEECLDVCRWFAQHEGKMVNVTEKIGTMSYDIMVKAVLGEKINEKAAFINVVKEGMQNVTVFNIADVYPSMKSLFHLVSRMRRKIEKHHNLMDRILGNIPLDRKRRPNNNSNISNGGKNTEDLLDVLLRFQRSESLEVPITDDNIKVVLMDMFGAGIDTSTSVVDWALAELFLNPKVMENLQEEVRRVFDAKGGVVDESYFDELKYLKAVVKETLRMHLTAPLLLPRECRESCEIYGYDIPAGTRVLVNAWAMGRDPKYWEDAERFMPEWFAMEFKLGNSFEYIPFGGGRRSCPGVTYEPTTIELQLAMLVYYFDWSLLPGQDIDMTELIGLASRRKHDIVAIPIVRRPLPL</sequence>
<evidence type="ECO:0000256" key="11">
    <source>
        <dbReference type="ARBA" id="ARBA00023033"/>
    </source>
</evidence>
<dbReference type="SUPFAM" id="SSF48264">
    <property type="entry name" value="Cytochrome P450"/>
    <property type="match status" value="1"/>
</dbReference>
<dbReference type="OrthoDB" id="1267511at2759"/>
<keyword evidence="10 13" id="KW-0408">Iron</keyword>
<keyword evidence="11 14" id="KW-0503">Monooxygenase</keyword>
<dbReference type="GO" id="GO:0020037">
    <property type="term" value="F:heme binding"/>
    <property type="evidence" value="ECO:0007669"/>
    <property type="project" value="InterPro"/>
</dbReference>
<evidence type="ECO:0000256" key="13">
    <source>
        <dbReference type="PIRSR" id="PIRSR602401-1"/>
    </source>
</evidence>
<evidence type="ECO:0000256" key="5">
    <source>
        <dbReference type="ARBA" id="ARBA00022692"/>
    </source>
</evidence>
<evidence type="ECO:0000313" key="16">
    <source>
        <dbReference type="Proteomes" id="UP000325081"/>
    </source>
</evidence>
<comment type="subcellular location">
    <subcellularLocation>
        <location evidence="2">Membrane</location>
        <topology evidence="2">Single-pass type II membrane protein</topology>
    </subcellularLocation>
</comment>
<dbReference type="Gene3D" id="1.10.630.10">
    <property type="entry name" value="Cytochrome P450"/>
    <property type="match status" value="1"/>
</dbReference>
<dbReference type="InterPro" id="IPR052306">
    <property type="entry name" value="CYP450_71D"/>
</dbReference>
<evidence type="ECO:0000256" key="1">
    <source>
        <dbReference type="ARBA" id="ARBA00001971"/>
    </source>
</evidence>
<dbReference type="PANTHER" id="PTHR47953:SF19">
    <property type="entry name" value="OS06G0641600 PROTEIN"/>
    <property type="match status" value="1"/>
</dbReference>
<dbReference type="Pfam" id="PF00067">
    <property type="entry name" value="p450"/>
    <property type="match status" value="1"/>
</dbReference>